<evidence type="ECO:0000256" key="7">
    <source>
        <dbReference type="SAM" id="MobiDB-lite"/>
    </source>
</evidence>
<dbReference type="PANTHER" id="PTHR11654">
    <property type="entry name" value="OLIGOPEPTIDE TRANSPORTER-RELATED"/>
    <property type="match status" value="1"/>
</dbReference>
<dbReference type="InterPro" id="IPR036259">
    <property type="entry name" value="MFS_trans_sf"/>
</dbReference>
<feature type="transmembrane region" description="Helical" evidence="8">
    <location>
        <begin position="138"/>
        <end position="161"/>
    </location>
</feature>
<keyword evidence="5 8" id="KW-0472">Membrane</keyword>
<dbReference type="AlphaFoldDB" id="A0A8X8WPM7"/>
<dbReference type="GO" id="GO:0022857">
    <property type="term" value="F:transmembrane transporter activity"/>
    <property type="evidence" value="ECO:0007669"/>
    <property type="project" value="InterPro"/>
</dbReference>
<evidence type="ECO:0000256" key="1">
    <source>
        <dbReference type="ARBA" id="ARBA00004141"/>
    </source>
</evidence>
<evidence type="ECO:0000313" key="10">
    <source>
        <dbReference type="Proteomes" id="UP000298416"/>
    </source>
</evidence>
<feature type="transmembrane region" description="Helical" evidence="8">
    <location>
        <begin position="33"/>
        <end position="53"/>
    </location>
</feature>
<gene>
    <name evidence="9" type="ORF">SASPL_139403</name>
</gene>
<feature type="transmembrane region" description="Helical" evidence="8">
    <location>
        <begin position="466"/>
        <end position="487"/>
    </location>
</feature>
<dbReference type="EMBL" id="PNBA02000015">
    <property type="protein sequence ID" value="KAG6397953.1"/>
    <property type="molecule type" value="Genomic_DNA"/>
</dbReference>
<dbReference type="Pfam" id="PF00854">
    <property type="entry name" value="PTR2"/>
    <property type="match status" value="1"/>
</dbReference>
<evidence type="ECO:0000256" key="5">
    <source>
        <dbReference type="ARBA" id="ARBA00023136"/>
    </source>
</evidence>
<dbReference type="InterPro" id="IPR000109">
    <property type="entry name" value="POT_fam"/>
</dbReference>
<organism evidence="9">
    <name type="scientific">Salvia splendens</name>
    <name type="common">Scarlet sage</name>
    <dbReference type="NCBI Taxonomy" id="180675"/>
    <lineage>
        <taxon>Eukaryota</taxon>
        <taxon>Viridiplantae</taxon>
        <taxon>Streptophyta</taxon>
        <taxon>Embryophyta</taxon>
        <taxon>Tracheophyta</taxon>
        <taxon>Spermatophyta</taxon>
        <taxon>Magnoliopsida</taxon>
        <taxon>eudicotyledons</taxon>
        <taxon>Gunneridae</taxon>
        <taxon>Pentapetalae</taxon>
        <taxon>asterids</taxon>
        <taxon>lamiids</taxon>
        <taxon>Lamiales</taxon>
        <taxon>Lamiaceae</taxon>
        <taxon>Nepetoideae</taxon>
        <taxon>Mentheae</taxon>
        <taxon>Salviinae</taxon>
        <taxon>Salvia</taxon>
        <taxon>Salvia subgen. Calosphace</taxon>
        <taxon>core Calosphace</taxon>
    </lineage>
</organism>
<evidence type="ECO:0000256" key="4">
    <source>
        <dbReference type="ARBA" id="ARBA00022989"/>
    </source>
</evidence>
<feature type="transmembrane region" description="Helical" evidence="8">
    <location>
        <begin position="108"/>
        <end position="126"/>
    </location>
</feature>
<comment type="subcellular location">
    <subcellularLocation>
        <location evidence="1">Membrane</location>
        <topology evidence="1">Multi-pass membrane protein</topology>
    </subcellularLocation>
</comment>
<feature type="transmembrane region" description="Helical" evidence="8">
    <location>
        <begin position="187"/>
        <end position="206"/>
    </location>
</feature>
<proteinExistence type="inferred from homology"/>
<feature type="transmembrane region" description="Helical" evidence="8">
    <location>
        <begin position="323"/>
        <end position="344"/>
    </location>
</feature>
<dbReference type="SUPFAM" id="SSF103473">
    <property type="entry name" value="MFS general substrate transporter"/>
    <property type="match status" value="1"/>
</dbReference>
<sequence>MYRQWCIQNFFTMDSQSPAMKLVQLFREWRRDYVVFTKSIVFILGLIFSYKLVEKTFLNILITRLTNAWVNYDFRRAVVVVNLQEGSAALLVVFFACVADVRSGRFKMAVFSTAVCIIGLSLNALAVGNNEQRLNFRLFYPALGLMTLAQAAQTFTLRAFLDDQLRPRDVIVAPTATHLADGRRSMFWWYSVAFVAAIFAQFGPLADYKFRKLAIVLAAMMGSCFLLFLLGAKYYVFASTVPNPFRGVGFVLVKAVAKRKVEYPLTPEGLFHNFNSDLHIPPRVPWLRWVDRAAIVQGAIQPGEAVPSTVEQVRRVKLLLKMLPLWSCFLTLSLVAASGSTFFLEEAFSLGGNIRHVIFFANLQKFTEVVVSVISYYTIERLKSYSEQKMELVRIGIGMSCCALCCMAAWATSPRLHGTGMSVYWLTLRYLLLGITQGLAGDGLELFYKSQVLESLFRFGPPFVEIMMGVGRYLSIVCVFVFSGKWFQKDLEDSRVDKYYIFLGCLSVGNFVAYCLAVRWYGDDDFLVDEDMGIVEQMLAEIEGRQRALSEPGERRMRGEDNRGESSASVSGFRQEAEVYEDPLLGSSESNKNISTYNYVLMRAVTVFSRLNSRAARRRQLKDQ</sequence>
<comment type="similarity">
    <text evidence="6">Belongs to the major facilitator superfamily. Phosphate:H(+) symporter (TC 2.A.1.9) family.</text>
</comment>
<feature type="transmembrane region" description="Helical" evidence="8">
    <location>
        <begin position="499"/>
        <end position="522"/>
    </location>
</feature>
<evidence type="ECO:0000256" key="2">
    <source>
        <dbReference type="ARBA" id="ARBA00005982"/>
    </source>
</evidence>
<dbReference type="Proteomes" id="UP000298416">
    <property type="component" value="Unassembled WGS sequence"/>
</dbReference>
<protein>
    <submittedName>
        <fullName evidence="9">Uncharacterized protein</fullName>
    </submittedName>
</protein>
<feature type="region of interest" description="Disordered" evidence="7">
    <location>
        <begin position="546"/>
        <end position="575"/>
    </location>
</feature>
<keyword evidence="4 8" id="KW-1133">Transmembrane helix</keyword>
<evidence type="ECO:0000256" key="3">
    <source>
        <dbReference type="ARBA" id="ARBA00022692"/>
    </source>
</evidence>
<feature type="transmembrane region" description="Helical" evidence="8">
    <location>
        <begin position="213"/>
        <end position="236"/>
    </location>
</feature>
<feature type="transmembrane region" description="Helical" evidence="8">
    <location>
        <begin position="356"/>
        <end position="379"/>
    </location>
</feature>
<feature type="transmembrane region" description="Helical" evidence="8">
    <location>
        <begin position="391"/>
        <end position="411"/>
    </location>
</feature>
<accession>A0A8X8WPM7</accession>
<evidence type="ECO:0000256" key="6">
    <source>
        <dbReference type="ARBA" id="ARBA00044504"/>
    </source>
</evidence>
<comment type="similarity">
    <text evidence="2">Belongs to the major facilitator superfamily. Proton-dependent oligopeptide transporter (POT/PTR) (TC 2.A.17) family.</text>
</comment>
<reference evidence="9" key="1">
    <citation type="submission" date="2018-01" db="EMBL/GenBank/DDBJ databases">
        <authorList>
            <person name="Mao J.F."/>
        </authorList>
    </citation>
    <scope>NUCLEOTIDE SEQUENCE</scope>
    <source>
        <strain evidence="9">Huo1</strain>
        <tissue evidence="9">Leaf</tissue>
    </source>
</reference>
<keyword evidence="3 8" id="KW-0812">Transmembrane</keyword>
<evidence type="ECO:0000256" key="8">
    <source>
        <dbReference type="SAM" id="Phobius"/>
    </source>
</evidence>
<feature type="transmembrane region" description="Helical" evidence="8">
    <location>
        <begin position="74"/>
        <end position="96"/>
    </location>
</feature>
<keyword evidence="10" id="KW-1185">Reference proteome</keyword>
<reference evidence="9" key="2">
    <citation type="submission" date="2020-08" db="EMBL/GenBank/DDBJ databases">
        <title>Plant Genome Project.</title>
        <authorList>
            <person name="Zhang R.-G."/>
        </authorList>
    </citation>
    <scope>NUCLEOTIDE SEQUENCE</scope>
    <source>
        <strain evidence="9">Huo1</strain>
        <tissue evidence="9">Leaf</tissue>
    </source>
</reference>
<name>A0A8X8WPM7_SALSN</name>
<dbReference type="Gene3D" id="1.20.1250.20">
    <property type="entry name" value="MFS general substrate transporter like domains"/>
    <property type="match status" value="1"/>
</dbReference>
<comment type="caution">
    <text evidence="9">The sequence shown here is derived from an EMBL/GenBank/DDBJ whole genome shotgun (WGS) entry which is preliminary data.</text>
</comment>
<evidence type="ECO:0000313" key="9">
    <source>
        <dbReference type="EMBL" id="KAG6397953.1"/>
    </source>
</evidence>
<feature type="compositionally biased region" description="Basic and acidic residues" evidence="7">
    <location>
        <begin position="546"/>
        <end position="564"/>
    </location>
</feature>
<dbReference type="GO" id="GO:0016020">
    <property type="term" value="C:membrane"/>
    <property type="evidence" value="ECO:0007669"/>
    <property type="project" value="UniProtKB-SubCell"/>
</dbReference>